<dbReference type="PANTHER" id="PTHR43080:SF2">
    <property type="entry name" value="CBS DOMAIN-CONTAINING PROTEIN"/>
    <property type="match status" value="1"/>
</dbReference>
<evidence type="ECO:0000256" key="1">
    <source>
        <dbReference type="ARBA" id="ARBA00023122"/>
    </source>
</evidence>
<dbReference type="InterPro" id="IPR046342">
    <property type="entry name" value="CBS_dom_sf"/>
</dbReference>
<dbReference type="Pfam" id="PF00571">
    <property type="entry name" value="CBS"/>
    <property type="match status" value="2"/>
</dbReference>
<gene>
    <name evidence="4" type="ORF">N0B31_20775</name>
</gene>
<protein>
    <submittedName>
        <fullName evidence="4">CBS domain-containing protein</fullName>
    </submittedName>
</protein>
<feature type="domain" description="CBS" evidence="3">
    <location>
        <begin position="74"/>
        <end position="125"/>
    </location>
</feature>
<name>A0A9E7UAT0_9EURY</name>
<keyword evidence="1 2" id="KW-0129">CBS domain</keyword>
<feature type="domain" description="CBS" evidence="3">
    <location>
        <begin position="12"/>
        <end position="65"/>
    </location>
</feature>
<proteinExistence type="predicted"/>
<dbReference type="EMBL" id="CP104003">
    <property type="protein sequence ID" value="UWM54543.1"/>
    <property type="molecule type" value="Genomic_DNA"/>
</dbReference>
<dbReference type="Gene3D" id="3.10.580.10">
    <property type="entry name" value="CBS-domain"/>
    <property type="match status" value="1"/>
</dbReference>
<dbReference type="InterPro" id="IPR000644">
    <property type="entry name" value="CBS_dom"/>
</dbReference>
<dbReference type="SMART" id="SM00116">
    <property type="entry name" value="CBS"/>
    <property type="match status" value="2"/>
</dbReference>
<dbReference type="GeneID" id="74944911"/>
<dbReference type="KEGG" id="ssai:N0B31_20775"/>
<evidence type="ECO:0000256" key="2">
    <source>
        <dbReference type="PROSITE-ProRule" id="PRU00703"/>
    </source>
</evidence>
<dbReference type="AlphaFoldDB" id="A0A9E7UAT0"/>
<accession>A0A9E7UAT0</accession>
<organism evidence="4 5">
    <name type="scientific">Salinirubellus salinus</name>
    <dbReference type="NCBI Taxonomy" id="1364945"/>
    <lineage>
        <taxon>Archaea</taxon>
        <taxon>Methanobacteriati</taxon>
        <taxon>Methanobacteriota</taxon>
        <taxon>Stenosarchaea group</taxon>
        <taxon>Halobacteria</taxon>
        <taxon>Halobacteriales</taxon>
        <taxon>Natronomonadaceae</taxon>
        <taxon>Salinirubellus</taxon>
    </lineage>
</organism>
<dbReference type="SUPFAM" id="SSF54631">
    <property type="entry name" value="CBS-domain pair"/>
    <property type="match status" value="1"/>
</dbReference>
<dbReference type="PANTHER" id="PTHR43080">
    <property type="entry name" value="CBS DOMAIN-CONTAINING PROTEIN CBSX3, MITOCHONDRIAL"/>
    <property type="match status" value="1"/>
</dbReference>
<evidence type="ECO:0000259" key="3">
    <source>
        <dbReference type="PROSITE" id="PS51371"/>
    </source>
</evidence>
<dbReference type="Proteomes" id="UP001057580">
    <property type="component" value="Chromosome"/>
</dbReference>
<dbReference type="InterPro" id="IPR051257">
    <property type="entry name" value="Diverse_CBS-Domain"/>
</dbReference>
<keyword evidence="5" id="KW-1185">Reference proteome</keyword>
<evidence type="ECO:0000313" key="4">
    <source>
        <dbReference type="EMBL" id="UWM54543.1"/>
    </source>
</evidence>
<reference evidence="4" key="1">
    <citation type="submission" date="2022-09" db="EMBL/GenBank/DDBJ databases">
        <title>Diverse halophilic archaea isolated from saline environments.</title>
        <authorList>
            <person name="Cui H.-L."/>
        </authorList>
    </citation>
    <scope>NUCLEOTIDE SEQUENCE</scope>
    <source>
        <strain evidence="4">ZS-35-S2</strain>
    </source>
</reference>
<dbReference type="PROSITE" id="PS51371">
    <property type="entry name" value="CBS"/>
    <property type="match status" value="2"/>
</dbReference>
<dbReference type="RefSeq" id="WP_260593563.1">
    <property type="nucleotide sequence ID" value="NZ_CP104003.1"/>
</dbReference>
<sequence length="125" mass="13193">MGESERRVESVMTAPVETISATATVREAATVMREHDFNALLVPGGQAGIVTSTDVLDVVVEGEDPAALAVEDVMTAPVESVSSDLRLGEAAAMMTNYGINHLPVIGDDRDYVGMVSSTDLRETLV</sequence>
<evidence type="ECO:0000313" key="5">
    <source>
        <dbReference type="Proteomes" id="UP001057580"/>
    </source>
</evidence>